<dbReference type="PROSITE" id="PS51257">
    <property type="entry name" value="PROKAR_LIPOPROTEIN"/>
    <property type="match status" value="1"/>
</dbReference>
<gene>
    <name evidence="1" type="ORF">SAMN06264346_101275</name>
</gene>
<dbReference type="EMBL" id="FXTZ01000001">
    <property type="protein sequence ID" value="SMP04125.1"/>
    <property type="molecule type" value="Genomic_DNA"/>
</dbReference>
<name>A0ABY1N9K7_9FLAO</name>
<protein>
    <recommendedName>
        <fullName evidence="3">Lipoprotein</fullName>
    </recommendedName>
</protein>
<evidence type="ECO:0008006" key="3">
    <source>
        <dbReference type="Google" id="ProtNLM"/>
    </source>
</evidence>
<organism evidence="1 2">
    <name type="scientific">Chryseobacterium profundimaris</name>
    <dbReference type="NCBI Taxonomy" id="1387275"/>
    <lineage>
        <taxon>Bacteria</taxon>
        <taxon>Pseudomonadati</taxon>
        <taxon>Bacteroidota</taxon>
        <taxon>Flavobacteriia</taxon>
        <taxon>Flavobacteriales</taxon>
        <taxon>Weeksellaceae</taxon>
        <taxon>Chryseobacterium group</taxon>
        <taxon>Chryseobacterium</taxon>
    </lineage>
</organism>
<accession>A0ABY1N9K7</accession>
<keyword evidence="2" id="KW-1185">Reference proteome</keyword>
<evidence type="ECO:0000313" key="1">
    <source>
        <dbReference type="EMBL" id="SMP04125.1"/>
    </source>
</evidence>
<evidence type="ECO:0000313" key="2">
    <source>
        <dbReference type="Proteomes" id="UP001157960"/>
    </source>
</evidence>
<sequence>MLKPIYFITIFALGLLFLSCESEKNKMKKFEKFKIDPKTLKGEIKFINSSPVYQKLTLNKSRFQTNDSIFGFIKYETKIDSSVTKHFQGYFKTKIN</sequence>
<dbReference type="Proteomes" id="UP001157960">
    <property type="component" value="Unassembled WGS sequence"/>
</dbReference>
<comment type="caution">
    <text evidence="1">The sequence shown here is derived from an EMBL/GenBank/DDBJ whole genome shotgun (WGS) entry which is preliminary data.</text>
</comment>
<reference evidence="1 2" key="1">
    <citation type="submission" date="2017-05" db="EMBL/GenBank/DDBJ databases">
        <authorList>
            <person name="Varghese N."/>
            <person name="Submissions S."/>
        </authorList>
    </citation>
    <scope>NUCLEOTIDE SEQUENCE [LARGE SCALE GENOMIC DNA]</scope>
    <source>
        <strain evidence="1 2">DSM 28214</strain>
    </source>
</reference>
<proteinExistence type="predicted"/>